<feature type="compositionally biased region" description="Low complexity" evidence="1">
    <location>
        <begin position="87"/>
        <end position="97"/>
    </location>
</feature>
<evidence type="ECO:0000259" key="3">
    <source>
        <dbReference type="Pfam" id="PF10531"/>
    </source>
</evidence>
<dbReference type="GO" id="GO:0003677">
    <property type="term" value="F:DNA binding"/>
    <property type="evidence" value="ECO:0007669"/>
    <property type="project" value="UniProtKB-KW"/>
</dbReference>
<dbReference type="EMBL" id="JBEZVI010000007">
    <property type="protein sequence ID" value="MEU3710631.1"/>
    <property type="molecule type" value="Genomic_DNA"/>
</dbReference>
<evidence type="ECO:0000313" key="5">
    <source>
        <dbReference type="Proteomes" id="UP001550853"/>
    </source>
</evidence>
<feature type="compositionally biased region" description="Low complexity" evidence="1">
    <location>
        <begin position="62"/>
        <end position="81"/>
    </location>
</feature>
<feature type="region of interest" description="Disordered" evidence="1">
    <location>
        <begin position="163"/>
        <end position="198"/>
    </location>
</feature>
<protein>
    <submittedName>
        <fullName evidence="4">ComEA family DNA-binding protein</fullName>
    </submittedName>
</protein>
<feature type="region of interest" description="Disordered" evidence="1">
    <location>
        <begin position="62"/>
        <end position="97"/>
    </location>
</feature>
<dbReference type="PANTHER" id="PTHR21180:SF32">
    <property type="entry name" value="ENDONUCLEASE_EXONUCLEASE_PHOSPHATASE FAMILY DOMAIN-CONTAINING PROTEIN 1"/>
    <property type="match status" value="1"/>
</dbReference>
<dbReference type="SUPFAM" id="SSF47781">
    <property type="entry name" value="RuvA domain 2-like"/>
    <property type="match status" value="1"/>
</dbReference>
<dbReference type="InterPro" id="IPR010994">
    <property type="entry name" value="RuvA_2-like"/>
</dbReference>
<comment type="caution">
    <text evidence="4">The sequence shown here is derived from an EMBL/GenBank/DDBJ whole genome shotgun (WGS) entry which is preliminary data.</text>
</comment>
<evidence type="ECO:0000313" key="4">
    <source>
        <dbReference type="EMBL" id="MEU3710631.1"/>
    </source>
</evidence>
<organism evidence="4 5">
    <name type="scientific">Streptomyces catenulae</name>
    <dbReference type="NCBI Taxonomy" id="66875"/>
    <lineage>
        <taxon>Bacteria</taxon>
        <taxon>Bacillati</taxon>
        <taxon>Actinomycetota</taxon>
        <taxon>Actinomycetes</taxon>
        <taxon>Kitasatosporales</taxon>
        <taxon>Streptomycetaceae</taxon>
        <taxon>Streptomyces</taxon>
    </lineage>
</organism>
<feature type="transmembrane region" description="Helical" evidence="2">
    <location>
        <begin position="39"/>
        <end position="58"/>
    </location>
</feature>
<dbReference type="InterPro" id="IPR019554">
    <property type="entry name" value="Soluble_ligand-bd"/>
</dbReference>
<accession>A0ABV2YY09</accession>
<keyword evidence="2" id="KW-0472">Membrane</keyword>
<evidence type="ECO:0000256" key="1">
    <source>
        <dbReference type="SAM" id="MobiDB-lite"/>
    </source>
</evidence>
<dbReference type="RefSeq" id="WP_078653993.1">
    <property type="nucleotide sequence ID" value="NZ_JBEZVI010000007.1"/>
</dbReference>
<dbReference type="Gene3D" id="1.10.150.320">
    <property type="entry name" value="Photosystem II 12 kDa extrinsic protein"/>
    <property type="match status" value="1"/>
</dbReference>
<evidence type="ECO:0000256" key="2">
    <source>
        <dbReference type="SAM" id="Phobius"/>
    </source>
</evidence>
<dbReference type="Pfam" id="PF12836">
    <property type="entry name" value="HHH_3"/>
    <property type="match status" value="1"/>
</dbReference>
<name>A0ABV2YY09_9ACTN</name>
<dbReference type="InterPro" id="IPR051675">
    <property type="entry name" value="Endo/Exo/Phosphatase_dom_1"/>
</dbReference>
<keyword evidence="5" id="KW-1185">Reference proteome</keyword>
<dbReference type="PANTHER" id="PTHR21180">
    <property type="entry name" value="ENDONUCLEASE/EXONUCLEASE/PHOSPHATASE FAMILY DOMAIN-CONTAINING PROTEIN 1"/>
    <property type="match status" value="1"/>
</dbReference>
<keyword evidence="2" id="KW-1133">Transmembrane helix</keyword>
<keyword evidence="2" id="KW-0812">Transmembrane</keyword>
<gene>
    <name evidence="4" type="ORF">AB0E61_11105</name>
</gene>
<proteinExistence type="predicted"/>
<feature type="compositionally biased region" description="Gly residues" evidence="1">
    <location>
        <begin position="166"/>
        <end position="192"/>
    </location>
</feature>
<sequence length="257" mass="25667">MPYGTAGQPVLTRRARVRLAVGERLPLWMQARFGTETKALAALGVVLVVALVLAVQHFRSGGPEPVRAPAAERAVPVPEGSPGHGPSGAAPAPAASAGGAGRQLMVDVVGKVEHPGVRRLPAGTRVMDALAAAGGVLRGADTQGLNRARLLVDGEQIVVGKAGSAAGPGEGANGPPGAASSGGAGGAPGAAGPGQPVSLNSATVEQLDTLPGVGPVLARHIVEFRTRHGGFTSVNQLREVTGIGDRKFADLQPLVQP</sequence>
<keyword evidence="4" id="KW-0238">DNA-binding</keyword>
<dbReference type="Pfam" id="PF10531">
    <property type="entry name" value="SLBB"/>
    <property type="match status" value="1"/>
</dbReference>
<dbReference type="Proteomes" id="UP001550853">
    <property type="component" value="Unassembled WGS sequence"/>
</dbReference>
<dbReference type="Gene3D" id="3.10.560.10">
    <property type="entry name" value="Outer membrane lipoprotein wza domain like"/>
    <property type="match status" value="1"/>
</dbReference>
<feature type="domain" description="Soluble ligand binding" evidence="3">
    <location>
        <begin position="105"/>
        <end position="159"/>
    </location>
</feature>
<reference evidence="4 5" key="1">
    <citation type="submission" date="2024-06" db="EMBL/GenBank/DDBJ databases">
        <title>The Natural Products Discovery Center: Release of the First 8490 Sequenced Strains for Exploring Actinobacteria Biosynthetic Diversity.</title>
        <authorList>
            <person name="Kalkreuter E."/>
            <person name="Kautsar S.A."/>
            <person name="Yang D."/>
            <person name="Bader C.D."/>
            <person name="Teijaro C.N."/>
            <person name="Fluegel L."/>
            <person name="Davis C.M."/>
            <person name="Simpson J.R."/>
            <person name="Lauterbach L."/>
            <person name="Steele A.D."/>
            <person name="Gui C."/>
            <person name="Meng S."/>
            <person name="Li G."/>
            <person name="Viehrig K."/>
            <person name="Ye F."/>
            <person name="Su P."/>
            <person name="Kiefer A.F."/>
            <person name="Nichols A."/>
            <person name="Cepeda A.J."/>
            <person name="Yan W."/>
            <person name="Fan B."/>
            <person name="Jiang Y."/>
            <person name="Adhikari A."/>
            <person name="Zheng C.-J."/>
            <person name="Schuster L."/>
            <person name="Cowan T.M."/>
            <person name="Smanski M.J."/>
            <person name="Chevrette M.G."/>
            <person name="De Carvalho L.P.S."/>
            <person name="Shen B."/>
        </authorList>
    </citation>
    <scope>NUCLEOTIDE SEQUENCE [LARGE SCALE GENOMIC DNA]</scope>
    <source>
        <strain evidence="4 5">NPDC033039</strain>
    </source>
</reference>